<dbReference type="SUPFAM" id="SSF52540">
    <property type="entry name" value="P-loop containing nucleoside triphosphate hydrolases"/>
    <property type="match status" value="1"/>
</dbReference>
<dbReference type="SMART" id="SM00943">
    <property type="entry name" value="Prim-Pol"/>
    <property type="match status" value="1"/>
</dbReference>
<name>A0ABW4PZY8_9MICO</name>
<gene>
    <name evidence="3" type="ORF">ACFSDA_15145</name>
</gene>
<evidence type="ECO:0000313" key="4">
    <source>
        <dbReference type="Proteomes" id="UP001597280"/>
    </source>
</evidence>
<feature type="region of interest" description="Disordered" evidence="1">
    <location>
        <begin position="327"/>
        <end position="364"/>
    </location>
</feature>
<comment type="caution">
    <text evidence="3">The sequence shown here is derived from an EMBL/GenBank/DDBJ whole genome shotgun (WGS) entry which is preliminary data.</text>
</comment>
<dbReference type="EMBL" id="JBHUFL010000003">
    <property type="protein sequence ID" value="MFD1836399.1"/>
    <property type="molecule type" value="Genomic_DNA"/>
</dbReference>
<feature type="compositionally biased region" description="Polar residues" evidence="1">
    <location>
        <begin position="798"/>
        <end position="822"/>
    </location>
</feature>
<feature type="domain" description="DNA primase/polymerase bifunctional N-terminal" evidence="2">
    <location>
        <begin position="25"/>
        <end position="186"/>
    </location>
</feature>
<keyword evidence="4" id="KW-1185">Reference proteome</keyword>
<dbReference type="Pfam" id="PF13481">
    <property type="entry name" value="AAA_25"/>
    <property type="match status" value="1"/>
</dbReference>
<dbReference type="InterPro" id="IPR015330">
    <property type="entry name" value="DNA_primase/pol_bifunc_N"/>
</dbReference>
<feature type="compositionally biased region" description="Low complexity" evidence="1">
    <location>
        <begin position="369"/>
        <end position="385"/>
    </location>
</feature>
<proteinExistence type="predicted"/>
<dbReference type="InterPro" id="IPR027417">
    <property type="entry name" value="P-loop_NTPase"/>
</dbReference>
<protein>
    <submittedName>
        <fullName evidence="3">Bifunctional DNA primase/polymerase</fullName>
    </submittedName>
</protein>
<accession>A0ABW4PZY8</accession>
<dbReference type="Proteomes" id="UP001597280">
    <property type="component" value="Unassembled WGS sequence"/>
</dbReference>
<dbReference type="Pfam" id="PF09250">
    <property type="entry name" value="Prim-Pol"/>
    <property type="match status" value="1"/>
</dbReference>
<organism evidence="3 4">
    <name type="scientific">Brachybacterium rhamnosum</name>
    <dbReference type="NCBI Taxonomy" id="173361"/>
    <lineage>
        <taxon>Bacteria</taxon>
        <taxon>Bacillati</taxon>
        <taxon>Actinomycetota</taxon>
        <taxon>Actinomycetes</taxon>
        <taxon>Micrococcales</taxon>
        <taxon>Dermabacteraceae</taxon>
        <taxon>Brachybacterium</taxon>
    </lineage>
</organism>
<feature type="region of interest" description="Disordered" evidence="1">
    <location>
        <begin position="752"/>
        <end position="822"/>
    </location>
</feature>
<sequence length="822" mass="88917">MTSPDPTPGTLTIPDITGLDTMAAAFAYAKHGWHIGPVRPGTKHPGSILGRQWQSQTTRDPQVIADYWMTHTDAGIFLHVGRSGAIVIDVDTPANLPDVLTDALTEHPAPFQRTRRNDAARRHYIYRQPHGRTLGNGLGQLPHGWGDLRGSNGVIIVAPTPHPDPDPDGHYTWGRTGTIPELPTTISDLLTDTTRPVDVASDATIRDFITLHNQGTDHGKARAMIATYKKAITAGDSRHQRAISILTGMLKEAAAGYYPAGHAEAELRTVFLDAVATPGHGQQGTARTGHQALEEWRGILAWAIAQASHANPTTTIERAEDHGPRDLASLIDTRPTPTAAPVEHDVPAPVDDTTDPAPVELEAPTSLDRLLDPTTTTPTADTPTPSWRPLDLTRILDGTYTPPTPTIMTRTDGHALFYPGKVHTVYGESESGKSWIAQHATVETLHTDGRVLYIDFESDAPDVTGRLTALGATTTQLLSTRFAYVRPEASPTTFHEAPDFQQLLNQPWNLAILDGVTEALGLSGRSTMDNDEITAWMRDIPRRIARATGAAIILVDHVVKSAEGRGRFPIGGQAKMAAIDGTGYLVEPISALGRGLDGSLTVRVAKDRPGQVRAHAGDWRKTDRTQEAARVRVDSTAEDGTTRVTVQPPEFGEIHARDNDTPFRPTRVMEKISRILETMREPISRRALYKAYRDTGASAKETTVAEATNLLIEGGYATETEGPRNARMFRSAAVYRSANDALSEDYRGDLGSFSTTASDRLPTVSDRLPGDGADRLPTTVSHRPPFTGDGDGRDGAQPTLNTTTVSHLNKSTGEIHTGSNPQ</sequence>
<feature type="region of interest" description="Disordered" evidence="1">
    <location>
        <begin position="369"/>
        <end position="388"/>
    </location>
</feature>
<dbReference type="SUPFAM" id="SSF56747">
    <property type="entry name" value="Prim-pol domain"/>
    <property type="match status" value="1"/>
</dbReference>
<dbReference type="RefSeq" id="WP_343905857.1">
    <property type="nucleotide sequence ID" value="NZ_BAAAIS010000003.1"/>
</dbReference>
<evidence type="ECO:0000259" key="2">
    <source>
        <dbReference type="SMART" id="SM00943"/>
    </source>
</evidence>
<feature type="compositionally biased region" description="Low complexity" evidence="1">
    <location>
        <begin position="347"/>
        <end position="364"/>
    </location>
</feature>
<evidence type="ECO:0000256" key="1">
    <source>
        <dbReference type="SAM" id="MobiDB-lite"/>
    </source>
</evidence>
<reference evidence="4" key="1">
    <citation type="journal article" date="2019" name="Int. J. Syst. Evol. Microbiol.">
        <title>The Global Catalogue of Microorganisms (GCM) 10K type strain sequencing project: providing services to taxonomists for standard genome sequencing and annotation.</title>
        <authorList>
            <consortium name="The Broad Institute Genomics Platform"/>
            <consortium name="The Broad Institute Genome Sequencing Center for Infectious Disease"/>
            <person name="Wu L."/>
            <person name="Ma J."/>
        </authorList>
    </citation>
    <scope>NUCLEOTIDE SEQUENCE [LARGE SCALE GENOMIC DNA]</scope>
    <source>
        <strain evidence="4">JCM 11650</strain>
    </source>
</reference>
<dbReference type="Gene3D" id="3.40.50.300">
    <property type="entry name" value="P-loop containing nucleotide triphosphate hydrolases"/>
    <property type="match status" value="1"/>
</dbReference>
<evidence type="ECO:0000313" key="3">
    <source>
        <dbReference type="EMBL" id="MFD1836399.1"/>
    </source>
</evidence>